<dbReference type="EMBL" id="JQFK01000037">
    <property type="protein sequence ID" value="KGK37429.1"/>
    <property type="molecule type" value="Genomic_DNA"/>
</dbReference>
<dbReference type="NCBIfam" id="TIGR02227">
    <property type="entry name" value="sigpep_I_bact"/>
    <property type="match status" value="1"/>
</dbReference>
<keyword evidence="8" id="KW-1133">Transmembrane helix</keyword>
<dbReference type="Pfam" id="PF10502">
    <property type="entry name" value="Peptidase_S26"/>
    <property type="match status" value="1"/>
</dbReference>
<dbReference type="GO" id="GO:0006465">
    <property type="term" value="P:signal peptide processing"/>
    <property type="evidence" value="ECO:0007669"/>
    <property type="project" value="InterPro"/>
</dbReference>
<gene>
    <name evidence="10" type="ORF">JL09_g3450</name>
</gene>
<evidence type="ECO:0000313" key="11">
    <source>
        <dbReference type="Proteomes" id="UP000029867"/>
    </source>
</evidence>
<dbReference type="PROSITE" id="PS51257">
    <property type="entry name" value="PROKAR_LIPOPROTEIN"/>
    <property type="match status" value="1"/>
</dbReference>
<feature type="transmembrane region" description="Helical" evidence="8">
    <location>
        <begin position="192"/>
        <end position="210"/>
    </location>
</feature>
<dbReference type="Gene3D" id="2.10.109.10">
    <property type="entry name" value="Umud Fragment, subunit A"/>
    <property type="match status" value="1"/>
</dbReference>
<sequence>MSSIIKDLTRIASLSIRSIAALHLFTSSCYEISQTEGASMLPTLQVHNDFCVVDKHYKNGNDIQMGDLIVARKPTQPDSWVCKRITGMPGDVVLLDPSRDNIERLRTNYMDATKKNSAHNIDCTNGDRITDGKGKNEALHGSKLEEFNSRFKELKVEKGWDRDPYDMYIIVPDGHVWVTGDNLSDSVDSRTYSVIPMGLIAGKIIIGMYLPNLMRFKGNYYRWLENTFTDC</sequence>
<dbReference type="GO" id="GO:0004252">
    <property type="term" value="F:serine-type endopeptidase activity"/>
    <property type="evidence" value="ECO:0007669"/>
    <property type="project" value="InterPro"/>
</dbReference>
<dbReference type="InterPro" id="IPR019533">
    <property type="entry name" value="Peptidase_S26"/>
</dbReference>
<keyword evidence="4 8" id="KW-0496">Mitochondrion</keyword>
<proteinExistence type="inferred from homology"/>
<accession>A0A099NZL3</accession>
<feature type="active site" evidence="7">
    <location>
        <position position="83"/>
    </location>
</feature>
<keyword evidence="8" id="KW-0645">Protease</keyword>
<dbReference type="GO" id="GO:0042720">
    <property type="term" value="C:mitochondrial inner membrane peptidase complex"/>
    <property type="evidence" value="ECO:0007669"/>
    <property type="project" value="TreeGrafter"/>
</dbReference>
<dbReference type="eggNOG" id="KOG0171">
    <property type="taxonomic scope" value="Eukaryota"/>
</dbReference>
<dbReference type="PROSITE" id="PS00760">
    <property type="entry name" value="SPASE_I_2"/>
    <property type="match status" value="1"/>
</dbReference>
<dbReference type="InterPro" id="IPR052064">
    <property type="entry name" value="Mito_IMP1_subunit"/>
</dbReference>
<comment type="subcellular location">
    <subcellularLocation>
        <location evidence="1 8">Mitochondrion inner membrane</location>
    </subcellularLocation>
</comment>
<dbReference type="HOGENOM" id="CLU_028723_4_3_1"/>
<evidence type="ECO:0000256" key="8">
    <source>
        <dbReference type="RuleBase" id="RU362041"/>
    </source>
</evidence>
<organism evidence="10 11">
    <name type="scientific">Pichia kudriavzevii</name>
    <name type="common">Yeast</name>
    <name type="synonym">Issatchenkia orientalis</name>
    <dbReference type="NCBI Taxonomy" id="4909"/>
    <lineage>
        <taxon>Eukaryota</taxon>
        <taxon>Fungi</taxon>
        <taxon>Dikarya</taxon>
        <taxon>Ascomycota</taxon>
        <taxon>Saccharomycotina</taxon>
        <taxon>Pichiomycetes</taxon>
        <taxon>Pichiales</taxon>
        <taxon>Pichiaceae</taxon>
        <taxon>Pichia</taxon>
    </lineage>
</organism>
<evidence type="ECO:0000259" key="9">
    <source>
        <dbReference type="Pfam" id="PF10502"/>
    </source>
</evidence>
<keyword evidence="2 8" id="KW-0999">Mitochondrion inner membrane</keyword>
<comment type="caution">
    <text evidence="10">The sequence shown here is derived from an EMBL/GenBank/DDBJ whole genome shotgun (WGS) entry which is preliminary data.</text>
</comment>
<evidence type="ECO:0000256" key="6">
    <source>
        <dbReference type="ARBA" id="ARBA00038445"/>
    </source>
</evidence>
<dbReference type="InterPro" id="IPR019757">
    <property type="entry name" value="Pept_S26A_signal_pept_1_Lys-AS"/>
</dbReference>
<keyword evidence="8" id="KW-0812">Transmembrane</keyword>
<evidence type="ECO:0000256" key="5">
    <source>
        <dbReference type="ARBA" id="ARBA00023136"/>
    </source>
</evidence>
<dbReference type="Proteomes" id="UP000029867">
    <property type="component" value="Unassembled WGS sequence"/>
</dbReference>
<dbReference type="InterPro" id="IPR000223">
    <property type="entry name" value="Pept_S26A_signal_pept_1"/>
</dbReference>
<evidence type="ECO:0000256" key="1">
    <source>
        <dbReference type="ARBA" id="ARBA00004273"/>
    </source>
</evidence>
<comment type="similarity">
    <text evidence="6">Belongs to the peptidase S26 family. IMP1 subfamily.</text>
</comment>
<dbReference type="PANTHER" id="PTHR12383">
    <property type="entry name" value="PROTEASE FAMILY S26 MITOCHONDRIAL INNER MEMBRANE PROTEASE-RELATED"/>
    <property type="match status" value="1"/>
</dbReference>
<dbReference type="PANTHER" id="PTHR12383:SF16">
    <property type="entry name" value="MITOCHONDRIAL INNER MEMBRANE PROTEASE SUBUNIT 1"/>
    <property type="match status" value="1"/>
</dbReference>
<dbReference type="VEuPathDB" id="FungiDB:C5L36_0C05450"/>
<evidence type="ECO:0000256" key="2">
    <source>
        <dbReference type="ARBA" id="ARBA00022792"/>
    </source>
</evidence>
<feature type="domain" description="Peptidase S26" evidence="9">
    <location>
        <begin position="17"/>
        <end position="206"/>
    </location>
</feature>
<keyword evidence="3 8" id="KW-0378">Hydrolase</keyword>
<keyword evidence="5 8" id="KW-0472">Membrane</keyword>
<dbReference type="SUPFAM" id="SSF51306">
    <property type="entry name" value="LexA/Signal peptidase"/>
    <property type="match status" value="1"/>
</dbReference>
<dbReference type="AlphaFoldDB" id="A0A099NZL3"/>
<protein>
    <recommendedName>
        <fullName evidence="8">Mitochondrial inner membrane protease subunit</fullName>
        <ecNumber evidence="8">3.4.21.-</ecNumber>
    </recommendedName>
</protein>
<evidence type="ECO:0000256" key="3">
    <source>
        <dbReference type="ARBA" id="ARBA00022801"/>
    </source>
</evidence>
<dbReference type="InterPro" id="IPR036286">
    <property type="entry name" value="LexA/Signal_pep-like_sf"/>
</dbReference>
<dbReference type="CDD" id="cd06530">
    <property type="entry name" value="S26_SPase_I"/>
    <property type="match status" value="1"/>
</dbReference>
<name>A0A099NZL3_PICKU</name>
<dbReference type="GO" id="GO:0006627">
    <property type="term" value="P:protein processing involved in protein targeting to mitochondrion"/>
    <property type="evidence" value="ECO:0007669"/>
    <property type="project" value="TreeGrafter"/>
</dbReference>
<dbReference type="PRINTS" id="PR00727">
    <property type="entry name" value="LEADERPTASE"/>
</dbReference>
<evidence type="ECO:0000313" key="10">
    <source>
        <dbReference type="EMBL" id="KGK37429.1"/>
    </source>
</evidence>
<dbReference type="EC" id="3.4.21.-" evidence="8"/>
<evidence type="ECO:0000256" key="7">
    <source>
        <dbReference type="PIRSR" id="PIRSR600223-1"/>
    </source>
</evidence>
<evidence type="ECO:0000256" key="4">
    <source>
        <dbReference type="ARBA" id="ARBA00023128"/>
    </source>
</evidence>
<reference evidence="11" key="1">
    <citation type="journal article" date="2014" name="Microb. Cell Fact.">
        <title>Exploiting Issatchenkia orientalis SD108 for succinic acid production.</title>
        <authorList>
            <person name="Xiao H."/>
            <person name="Shao Z."/>
            <person name="Jiang Y."/>
            <person name="Dole S."/>
            <person name="Zhao H."/>
        </authorList>
    </citation>
    <scope>NUCLEOTIDE SEQUENCE [LARGE SCALE GENOMIC DNA]</scope>
    <source>
        <strain evidence="11">SD108</strain>
    </source>
</reference>
<feature type="active site" evidence="7">
    <location>
        <position position="39"/>
    </location>
</feature>